<name>R4K8T3_CLOPA</name>
<dbReference type="PANTHER" id="PTHR33375:SF8">
    <property type="entry name" value="NUCLEOID OCCLUSION PROTEIN"/>
    <property type="match status" value="1"/>
</dbReference>
<evidence type="ECO:0000313" key="9">
    <source>
        <dbReference type="EMBL" id="AGK99577.1"/>
    </source>
</evidence>
<dbReference type="HOGENOM" id="CLU_023853_0_1_9"/>
<evidence type="ECO:0000256" key="4">
    <source>
        <dbReference type="ARBA" id="ARBA00022618"/>
    </source>
</evidence>
<dbReference type="GO" id="GO:0007059">
    <property type="term" value="P:chromosome segregation"/>
    <property type="evidence" value="ECO:0007669"/>
    <property type="project" value="TreeGrafter"/>
</dbReference>
<dbReference type="GO" id="GO:0045881">
    <property type="term" value="P:positive regulation of sporulation resulting in formation of a cellular spore"/>
    <property type="evidence" value="ECO:0007669"/>
    <property type="project" value="TreeGrafter"/>
</dbReference>
<organism evidence="9 10">
    <name type="scientific">Clostridium pasteurianum BC1</name>
    <dbReference type="NCBI Taxonomy" id="86416"/>
    <lineage>
        <taxon>Bacteria</taxon>
        <taxon>Bacillati</taxon>
        <taxon>Bacillota</taxon>
        <taxon>Clostridia</taxon>
        <taxon>Eubacteriales</taxon>
        <taxon>Clostridiaceae</taxon>
        <taxon>Clostridium</taxon>
    </lineage>
</organism>
<dbReference type="InterPro" id="IPR004437">
    <property type="entry name" value="ParB/RepB/Spo0J"/>
</dbReference>
<dbReference type="SUPFAM" id="SSF110849">
    <property type="entry name" value="ParB/Sulfiredoxin"/>
    <property type="match status" value="1"/>
</dbReference>
<dbReference type="GO" id="GO:0000917">
    <property type="term" value="P:division septum assembly"/>
    <property type="evidence" value="ECO:0007669"/>
    <property type="project" value="UniProtKB-KW"/>
</dbReference>
<proteinExistence type="inferred from homology"/>
<evidence type="ECO:0000256" key="7">
    <source>
        <dbReference type="ARBA" id="ARBA00023306"/>
    </source>
</evidence>
<keyword evidence="4" id="KW-0132">Cell division</keyword>
<dbReference type="SUPFAM" id="SSF109709">
    <property type="entry name" value="KorB DNA-binding domain-like"/>
    <property type="match status" value="1"/>
</dbReference>
<dbReference type="FunFam" id="3.90.1530.30:FF:000001">
    <property type="entry name" value="Chromosome partitioning protein ParB"/>
    <property type="match status" value="1"/>
</dbReference>
<keyword evidence="3" id="KW-0963">Cytoplasm</keyword>
<dbReference type="KEGG" id="cpas:Clopa_4903"/>
<dbReference type="GO" id="GO:0009295">
    <property type="term" value="C:nucleoid"/>
    <property type="evidence" value="ECO:0007669"/>
    <property type="project" value="UniProtKB-SubCell"/>
</dbReference>
<dbReference type="Gene3D" id="3.90.1530.30">
    <property type="match status" value="1"/>
</dbReference>
<evidence type="ECO:0000256" key="1">
    <source>
        <dbReference type="ARBA" id="ARBA00004453"/>
    </source>
</evidence>
<protein>
    <submittedName>
        <fullName evidence="9">ParB-like partition protein</fullName>
    </submittedName>
</protein>
<dbReference type="eggNOG" id="COG1475">
    <property type="taxonomic scope" value="Bacteria"/>
</dbReference>
<dbReference type="GO" id="GO:0003677">
    <property type="term" value="F:DNA binding"/>
    <property type="evidence" value="ECO:0007669"/>
    <property type="project" value="UniProtKB-KW"/>
</dbReference>
<dbReference type="FunFam" id="1.10.10.2830:FF:000001">
    <property type="entry name" value="Chromosome partitioning protein ParB"/>
    <property type="match status" value="1"/>
</dbReference>
<dbReference type="NCBIfam" id="TIGR04285">
    <property type="entry name" value="nucleoid_noc"/>
    <property type="match status" value="1"/>
</dbReference>
<evidence type="ECO:0000259" key="8">
    <source>
        <dbReference type="SMART" id="SM00470"/>
    </source>
</evidence>
<dbReference type="InterPro" id="IPR023705">
    <property type="entry name" value="Nucleoid_occlusion_protein"/>
</dbReference>
<comment type="similarity">
    <text evidence="2">Belongs to the ParB family.</text>
</comment>
<dbReference type="Pfam" id="PF17762">
    <property type="entry name" value="HTH_ParB"/>
    <property type="match status" value="1"/>
</dbReference>
<evidence type="ECO:0000256" key="6">
    <source>
        <dbReference type="ARBA" id="ARBA00023210"/>
    </source>
</evidence>
<keyword evidence="7" id="KW-0131">Cell cycle</keyword>
<comment type="subcellular location">
    <subcellularLocation>
        <location evidence="1">Cytoplasm</location>
        <location evidence="1">Nucleoid</location>
    </subcellularLocation>
</comment>
<evidence type="ECO:0000256" key="2">
    <source>
        <dbReference type="ARBA" id="ARBA00006295"/>
    </source>
</evidence>
<gene>
    <name evidence="9" type="ORF">Clopa_4903</name>
</gene>
<dbReference type="EMBL" id="CP003261">
    <property type="protein sequence ID" value="AGK99577.1"/>
    <property type="molecule type" value="Genomic_DNA"/>
</dbReference>
<dbReference type="STRING" id="86416.Clopa_4903"/>
<dbReference type="SMART" id="SM00470">
    <property type="entry name" value="ParB"/>
    <property type="match status" value="1"/>
</dbReference>
<dbReference type="InterPro" id="IPR036086">
    <property type="entry name" value="ParB/Sulfiredoxin_sf"/>
</dbReference>
<evidence type="ECO:0000256" key="5">
    <source>
        <dbReference type="ARBA" id="ARBA00023125"/>
    </source>
</evidence>
<keyword evidence="10" id="KW-1185">Reference proteome</keyword>
<sequence length="277" mass="32312">MLRYEENNHKEIYEGWFAMINNIVNISVELIFANTYQPRKYFDENSLNELAQSIKSYGIIQPLSVRKIEENKYELIAGERRFRAAKIAGLKVVPAMIIDISDRESAAIALLENLQREDLNFMEEAEAYYNLIKNHDYTQDQLAISIGKKQSTISNKLRLLKLNKSIRDIILQNSLTERHARALLKLPDEEFQKKILKVVIDKQLNVKKTEELIEKELIKLETVELASDGKKRIKGIFSPRVYINTIKQVFDKYGISANYRSKELDEFIEVTIKIQKK</sequence>
<evidence type="ECO:0000256" key="3">
    <source>
        <dbReference type="ARBA" id="ARBA00022490"/>
    </source>
</evidence>
<dbReference type="Gene3D" id="1.10.10.2830">
    <property type="match status" value="1"/>
</dbReference>
<dbReference type="InterPro" id="IPR050336">
    <property type="entry name" value="Chromosome_partition/occlusion"/>
</dbReference>
<dbReference type="CDD" id="cd16393">
    <property type="entry name" value="SPO0J_N"/>
    <property type="match status" value="1"/>
</dbReference>
<dbReference type="InterPro" id="IPR003115">
    <property type="entry name" value="ParB_N"/>
</dbReference>
<keyword evidence="5" id="KW-0238">DNA-binding</keyword>
<dbReference type="PANTHER" id="PTHR33375">
    <property type="entry name" value="CHROMOSOME-PARTITIONING PROTEIN PARB-RELATED"/>
    <property type="match status" value="1"/>
</dbReference>
<dbReference type="PATRIC" id="fig|86416.3.peg.4890"/>
<dbReference type="AlphaFoldDB" id="R4K8T3"/>
<dbReference type="Pfam" id="PF02195">
    <property type="entry name" value="ParB_N"/>
    <property type="match status" value="1"/>
</dbReference>
<evidence type="ECO:0000313" key="10">
    <source>
        <dbReference type="Proteomes" id="UP000013523"/>
    </source>
</evidence>
<feature type="domain" description="ParB-like N-terminal" evidence="8">
    <location>
        <begin position="24"/>
        <end position="114"/>
    </location>
</feature>
<reference evidence="9 10" key="1">
    <citation type="submission" date="2012-01" db="EMBL/GenBank/DDBJ databases">
        <title>Complete sequence of chromosome of Clostridium pasteurianum BC1.</title>
        <authorList>
            <consortium name="US DOE Joint Genome Institute"/>
            <person name="Lucas S."/>
            <person name="Han J."/>
            <person name="Lapidus A."/>
            <person name="Cheng J.-F."/>
            <person name="Goodwin L."/>
            <person name="Pitluck S."/>
            <person name="Peters L."/>
            <person name="Mikhailova N."/>
            <person name="Teshima H."/>
            <person name="Detter J.C."/>
            <person name="Han C."/>
            <person name="Tapia R."/>
            <person name="Land M."/>
            <person name="Hauser L."/>
            <person name="Kyrpides N."/>
            <person name="Ivanova N."/>
            <person name="Pagani I."/>
            <person name="Dunn J."/>
            <person name="Taghavi S."/>
            <person name="Francis A."/>
            <person name="van der Lelie D."/>
            <person name="Woyke T."/>
        </authorList>
    </citation>
    <scope>NUCLEOTIDE SEQUENCE [LARGE SCALE GENOMIC DNA]</scope>
    <source>
        <strain evidence="9 10">BC1</strain>
    </source>
</reference>
<dbReference type="Proteomes" id="UP000013523">
    <property type="component" value="Chromosome"/>
</dbReference>
<dbReference type="InterPro" id="IPR041468">
    <property type="entry name" value="HTH_ParB/Spo0J"/>
</dbReference>
<keyword evidence="6" id="KW-0717">Septation</keyword>
<dbReference type="NCBIfam" id="TIGR00180">
    <property type="entry name" value="parB_part"/>
    <property type="match status" value="1"/>
</dbReference>
<dbReference type="GO" id="GO:0005694">
    <property type="term" value="C:chromosome"/>
    <property type="evidence" value="ECO:0007669"/>
    <property type="project" value="TreeGrafter"/>
</dbReference>
<accession>R4K8T3</accession>